<protein>
    <recommendedName>
        <fullName evidence="4">Plastocyanin</fullName>
    </recommendedName>
</protein>
<evidence type="ECO:0000313" key="2">
    <source>
        <dbReference type="EMBL" id="RAK19028.1"/>
    </source>
</evidence>
<proteinExistence type="predicted"/>
<sequence>MLRKTGILALSLGLLAAPAMAEVHYVLLMGDGYFPDYVYPAVGDQVKFVNESDITMAATATDGSWTTGVMLPGAVVMLDVTDGMTQTFVDSENTAGLAAGTIDYFNPAPLDLENNASSN</sequence>
<dbReference type="RefSeq" id="WP_009502726.1">
    <property type="nucleotide sequence ID" value="NZ_LIGK01000009.1"/>
</dbReference>
<feature type="chain" id="PRO_5016260532" description="Plastocyanin" evidence="1">
    <location>
        <begin position="22"/>
        <end position="119"/>
    </location>
</feature>
<dbReference type="SUPFAM" id="SSF49503">
    <property type="entry name" value="Cupredoxins"/>
    <property type="match status" value="1"/>
</dbReference>
<dbReference type="EMBL" id="QLMG01000010">
    <property type="protein sequence ID" value="RAK19028.1"/>
    <property type="molecule type" value="Genomic_DNA"/>
</dbReference>
<organism evidence="2 3">
    <name type="scientific">Salipiger aestuarii</name>
    <dbReference type="NCBI Taxonomy" id="568098"/>
    <lineage>
        <taxon>Bacteria</taxon>
        <taxon>Pseudomonadati</taxon>
        <taxon>Pseudomonadota</taxon>
        <taxon>Alphaproteobacteria</taxon>
        <taxon>Rhodobacterales</taxon>
        <taxon>Roseobacteraceae</taxon>
        <taxon>Salipiger</taxon>
    </lineage>
</organism>
<keyword evidence="3" id="KW-1185">Reference proteome</keyword>
<evidence type="ECO:0008006" key="4">
    <source>
        <dbReference type="Google" id="ProtNLM"/>
    </source>
</evidence>
<dbReference type="Proteomes" id="UP000249165">
    <property type="component" value="Unassembled WGS sequence"/>
</dbReference>
<keyword evidence="1" id="KW-0732">Signal</keyword>
<evidence type="ECO:0000256" key="1">
    <source>
        <dbReference type="SAM" id="SignalP"/>
    </source>
</evidence>
<evidence type="ECO:0000313" key="3">
    <source>
        <dbReference type="Proteomes" id="UP000249165"/>
    </source>
</evidence>
<dbReference type="InterPro" id="IPR008972">
    <property type="entry name" value="Cupredoxin"/>
</dbReference>
<name>A0A327YDB2_9RHOB</name>
<accession>A0A327YDB2</accession>
<dbReference type="OrthoDB" id="7856719at2"/>
<reference evidence="2 3" key="1">
    <citation type="submission" date="2018-06" db="EMBL/GenBank/DDBJ databases">
        <title>Genomic Encyclopedia of Archaeal and Bacterial Type Strains, Phase II (KMG-II): from individual species to whole genera.</title>
        <authorList>
            <person name="Goeker M."/>
        </authorList>
    </citation>
    <scope>NUCLEOTIDE SEQUENCE [LARGE SCALE GENOMIC DNA]</scope>
    <source>
        <strain evidence="2 3">DSM 22011</strain>
    </source>
</reference>
<feature type="signal peptide" evidence="1">
    <location>
        <begin position="1"/>
        <end position="21"/>
    </location>
</feature>
<comment type="caution">
    <text evidence="2">The sequence shown here is derived from an EMBL/GenBank/DDBJ whole genome shotgun (WGS) entry which is preliminary data.</text>
</comment>
<gene>
    <name evidence="2" type="ORF">ATI53_101070</name>
</gene>
<dbReference type="AlphaFoldDB" id="A0A327YDB2"/>